<dbReference type="RefSeq" id="WP_057974322.1">
    <property type="nucleotide sequence ID" value="NZ_AZDI01000006.1"/>
</dbReference>
<dbReference type="OrthoDB" id="9804829at2"/>
<feature type="transmembrane region" description="Helical" evidence="1">
    <location>
        <begin position="75"/>
        <end position="102"/>
    </location>
</feature>
<dbReference type="EMBL" id="AZDI01000006">
    <property type="protein sequence ID" value="KRK45615.1"/>
    <property type="molecule type" value="Genomic_DNA"/>
</dbReference>
<protein>
    <recommendedName>
        <fullName evidence="4">DUF1700 domain-containing protein</fullName>
    </recommendedName>
</protein>
<dbReference type="STRING" id="1423719.FC66_GL001264"/>
<evidence type="ECO:0000256" key="1">
    <source>
        <dbReference type="SAM" id="Phobius"/>
    </source>
</evidence>
<accession>A0A0R1HH54</accession>
<dbReference type="AlphaFoldDB" id="A0A0R1HH54"/>
<feature type="transmembrane region" description="Helical" evidence="1">
    <location>
        <begin position="108"/>
        <end position="133"/>
    </location>
</feature>
<evidence type="ECO:0008006" key="4">
    <source>
        <dbReference type="Google" id="ProtNLM"/>
    </source>
</evidence>
<name>A0A0R1HH54_9LACO</name>
<reference evidence="2 3" key="1">
    <citation type="journal article" date="2015" name="Genome Announc.">
        <title>Expanding the biotechnology potential of lactobacilli through comparative genomics of 213 strains and associated genera.</title>
        <authorList>
            <person name="Sun Z."/>
            <person name="Harris H.M."/>
            <person name="McCann A."/>
            <person name="Guo C."/>
            <person name="Argimon S."/>
            <person name="Zhang W."/>
            <person name="Yang X."/>
            <person name="Jeffery I.B."/>
            <person name="Cooney J.C."/>
            <person name="Kagawa T.F."/>
            <person name="Liu W."/>
            <person name="Song Y."/>
            <person name="Salvetti E."/>
            <person name="Wrobel A."/>
            <person name="Rasinkangas P."/>
            <person name="Parkhill J."/>
            <person name="Rea M.C."/>
            <person name="O'Sullivan O."/>
            <person name="Ritari J."/>
            <person name="Douillard F.P."/>
            <person name="Paul Ross R."/>
            <person name="Yang R."/>
            <person name="Briner A.E."/>
            <person name="Felis G.E."/>
            <person name="de Vos W.M."/>
            <person name="Barrangou R."/>
            <person name="Klaenhammer T.R."/>
            <person name="Caufield P.W."/>
            <person name="Cui Y."/>
            <person name="Zhang H."/>
            <person name="O'Toole P.W."/>
        </authorList>
    </citation>
    <scope>NUCLEOTIDE SEQUENCE [LARGE SCALE GENOMIC DNA]</scope>
    <source>
        <strain evidence="2 3">DSM 15638</strain>
    </source>
</reference>
<keyword evidence="1" id="KW-0812">Transmembrane</keyword>
<proteinExistence type="predicted"/>
<evidence type="ECO:0000313" key="3">
    <source>
        <dbReference type="Proteomes" id="UP000051450"/>
    </source>
</evidence>
<feature type="transmembrane region" description="Helical" evidence="1">
    <location>
        <begin position="145"/>
        <end position="167"/>
    </location>
</feature>
<sequence length="197" mass="21709">MDKRKFIKKLDEELNFYRVMDVDNTIAYYDELIDDRLEAGESETTIFTSLETPNQIAMRLALIERPGGQKKRSPALTALIVVLLILGSPLWGSLALTAAILIATGYLLIWLVPALAGIFFASFVLGGVVSLILSPVVMVNQEFVIGLMQFGMGFVMIGVGLLCGVMTRFTAKYLIAYSVSLTRWIGRLLRRKIGSAA</sequence>
<organism evidence="2 3">
    <name type="scientific">Dellaglioa algida DSM 15638</name>
    <dbReference type="NCBI Taxonomy" id="1423719"/>
    <lineage>
        <taxon>Bacteria</taxon>
        <taxon>Bacillati</taxon>
        <taxon>Bacillota</taxon>
        <taxon>Bacilli</taxon>
        <taxon>Lactobacillales</taxon>
        <taxon>Lactobacillaceae</taxon>
        <taxon>Dellaglioa</taxon>
    </lineage>
</organism>
<dbReference type="PATRIC" id="fig|1423719.4.peg.1285"/>
<evidence type="ECO:0000313" key="2">
    <source>
        <dbReference type="EMBL" id="KRK45615.1"/>
    </source>
</evidence>
<dbReference type="Pfam" id="PF22564">
    <property type="entry name" value="HAAS"/>
    <property type="match status" value="1"/>
</dbReference>
<gene>
    <name evidence="2" type="ORF">FC66_GL001264</name>
</gene>
<comment type="caution">
    <text evidence="2">The sequence shown here is derived from an EMBL/GenBank/DDBJ whole genome shotgun (WGS) entry which is preliminary data.</text>
</comment>
<keyword evidence="1" id="KW-0472">Membrane</keyword>
<keyword evidence="3" id="KW-1185">Reference proteome</keyword>
<keyword evidence="1" id="KW-1133">Transmembrane helix</keyword>
<dbReference type="Proteomes" id="UP000051450">
    <property type="component" value="Unassembled WGS sequence"/>
</dbReference>